<dbReference type="RefSeq" id="WP_306861093.1">
    <property type="nucleotide sequence ID" value="NZ_JAUSRB010000002.1"/>
</dbReference>
<proteinExistence type="predicted"/>
<organism evidence="1 2">
    <name type="scientific">Streptosporangium brasiliense</name>
    <dbReference type="NCBI Taxonomy" id="47480"/>
    <lineage>
        <taxon>Bacteria</taxon>
        <taxon>Bacillati</taxon>
        <taxon>Actinomycetota</taxon>
        <taxon>Actinomycetes</taxon>
        <taxon>Streptosporangiales</taxon>
        <taxon>Streptosporangiaceae</taxon>
        <taxon>Streptosporangium</taxon>
    </lineage>
</organism>
<dbReference type="EMBL" id="JAUSRB010000002">
    <property type="protein sequence ID" value="MDP9863840.1"/>
    <property type="molecule type" value="Genomic_DNA"/>
</dbReference>
<dbReference type="PANTHER" id="PTHR38031:SF1">
    <property type="entry name" value="SULFUR CARRIER PROTEIN CYSO"/>
    <property type="match status" value="1"/>
</dbReference>
<dbReference type="InterPro" id="IPR052045">
    <property type="entry name" value="Sulfur_Carrier/Prot_Modifier"/>
</dbReference>
<reference evidence="1 2" key="1">
    <citation type="submission" date="2023-07" db="EMBL/GenBank/DDBJ databases">
        <title>Sequencing the genomes of 1000 actinobacteria strains.</title>
        <authorList>
            <person name="Klenk H.-P."/>
        </authorList>
    </citation>
    <scope>NUCLEOTIDE SEQUENCE [LARGE SCALE GENOMIC DNA]</scope>
    <source>
        <strain evidence="1 2">DSM 44109</strain>
    </source>
</reference>
<dbReference type="SUPFAM" id="SSF54285">
    <property type="entry name" value="MoaD/ThiS"/>
    <property type="match status" value="1"/>
</dbReference>
<evidence type="ECO:0000313" key="1">
    <source>
        <dbReference type="EMBL" id="MDP9863840.1"/>
    </source>
</evidence>
<dbReference type="Proteomes" id="UP001230426">
    <property type="component" value="Unassembled WGS sequence"/>
</dbReference>
<evidence type="ECO:0000313" key="2">
    <source>
        <dbReference type="Proteomes" id="UP001230426"/>
    </source>
</evidence>
<dbReference type="InterPro" id="IPR003749">
    <property type="entry name" value="ThiS/MoaD-like"/>
</dbReference>
<dbReference type="PANTHER" id="PTHR38031">
    <property type="entry name" value="SULFUR CARRIER PROTEIN SLR0821-RELATED"/>
    <property type="match status" value="1"/>
</dbReference>
<keyword evidence="2" id="KW-1185">Reference proteome</keyword>
<accession>A0ABT9R5Y2</accession>
<protein>
    <submittedName>
        <fullName evidence="1">Molybdopterin converting factor small subunit</fullName>
    </submittedName>
</protein>
<dbReference type="InterPro" id="IPR016155">
    <property type="entry name" value="Mopterin_synth/thiamin_S_b"/>
</dbReference>
<comment type="caution">
    <text evidence="1">The sequence shown here is derived from an EMBL/GenBank/DDBJ whole genome shotgun (WGS) entry which is preliminary data.</text>
</comment>
<dbReference type="InterPro" id="IPR012675">
    <property type="entry name" value="Beta-grasp_dom_sf"/>
</dbReference>
<gene>
    <name evidence="1" type="ORF">J2S55_003106</name>
</gene>
<sequence length="100" mass="10643">MARVVLATALRPVAADAKEIQVSPGTLEEVLSEVGATYPQLYERIVDSAGVRRFVNIYLNDEDIRSISGLATEVGEDDVLMVIPAVAGGSTDDGSPHPEF</sequence>
<name>A0ABT9R5Y2_9ACTN</name>
<dbReference type="Gene3D" id="3.10.20.30">
    <property type="match status" value="1"/>
</dbReference>
<dbReference type="Pfam" id="PF02597">
    <property type="entry name" value="ThiS"/>
    <property type="match status" value="1"/>
</dbReference>